<protein>
    <submittedName>
        <fullName evidence="1">Uncharacterized protein</fullName>
    </submittedName>
</protein>
<name>A0A383E0Z9_9ZZZZ</name>
<proteinExistence type="predicted"/>
<evidence type="ECO:0000313" key="1">
    <source>
        <dbReference type="EMBL" id="SVE50476.1"/>
    </source>
</evidence>
<gene>
    <name evidence="1" type="ORF">METZ01_LOCUS503330</name>
</gene>
<dbReference type="PROSITE" id="PS51257">
    <property type="entry name" value="PROKAR_LIPOPROTEIN"/>
    <property type="match status" value="1"/>
</dbReference>
<dbReference type="EMBL" id="UINC01221931">
    <property type="protein sequence ID" value="SVE50476.1"/>
    <property type="molecule type" value="Genomic_DNA"/>
</dbReference>
<reference evidence="1" key="1">
    <citation type="submission" date="2018-05" db="EMBL/GenBank/DDBJ databases">
        <authorList>
            <person name="Lanie J.A."/>
            <person name="Ng W.-L."/>
            <person name="Kazmierczak K.M."/>
            <person name="Andrzejewski T.M."/>
            <person name="Davidsen T.M."/>
            <person name="Wayne K.J."/>
            <person name="Tettelin H."/>
            <person name="Glass J.I."/>
            <person name="Rusch D."/>
            <person name="Podicherti R."/>
            <person name="Tsui H.-C.T."/>
            <person name="Winkler M.E."/>
        </authorList>
    </citation>
    <scope>NUCLEOTIDE SEQUENCE</scope>
</reference>
<accession>A0A383E0Z9</accession>
<organism evidence="1">
    <name type="scientific">marine metagenome</name>
    <dbReference type="NCBI Taxonomy" id="408172"/>
    <lineage>
        <taxon>unclassified sequences</taxon>
        <taxon>metagenomes</taxon>
        <taxon>ecological metagenomes</taxon>
    </lineage>
</organism>
<sequence length="183" mass="21455">MNLKNINNYFILSLLFFLFSCLNNNISIDKPIQIDEIEDKDIISNIYFGFQGDFRDYYYRNANFKWNISTNLNKNFIINTGKNLSSEFNVSNFIIDKGYIYFIKLSGPSQICYKNQEISSQGVNYHTEGYSTPLGKLKKYNKAIHQLNTKQKNELQLAKNNFVNLYFKNGIHLKGKIKKIIKK</sequence>
<dbReference type="AlphaFoldDB" id="A0A383E0Z9"/>
<feature type="non-terminal residue" evidence="1">
    <location>
        <position position="183"/>
    </location>
</feature>